<feature type="compositionally biased region" description="Low complexity" evidence="1">
    <location>
        <begin position="1420"/>
        <end position="1437"/>
    </location>
</feature>
<evidence type="ECO:0000256" key="1">
    <source>
        <dbReference type="SAM" id="MobiDB-lite"/>
    </source>
</evidence>
<feature type="compositionally biased region" description="Low complexity" evidence="1">
    <location>
        <begin position="1674"/>
        <end position="1684"/>
    </location>
</feature>
<feature type="compositionally biased region" description="Polar residues" evidence="1">
    <location>
        <begin position="1101"/>
        <end position="1112"/>
    </location>
</feature>
<feature type="compositionally biased region" description="Basic and acidic residues" evidence="1">
    <location>
        <begin position="1197"/>
        <end position="1209"/>
    </location>
</feature>
<sequence length="1712" mass="185252">MTVADTEAVRRCAEPGVQCVCFATEEVGCASVWTGGLGRAFLSQAVELAKEKFEILILGLTMDRHDFPFGTDLDPACTIPGAPALLKGRVVPIFADRPEWVGFHSTKPAMALLDWVLAHPGVCSLIHTHDYRGTGFYLGAAKKAGLLTSPQRNLEEKGQAQTAPPPHLNLQVHCCLFFIHREMWHVAHAYELAWMAQERLAFASADSVVALSPSNLKGLPPTWTMPGDRSFIPNVVHKLPQDLAEVVASRSRRGGDGAQGGEEREADAGTERVKLREIIFYGKLNFGKGFFLFRDAILLLSQTEGVRFDGLKVTVVGPLQNNEPEIRREMKSLRAAVRSVGGEDVVLREKLNTRGVTELFVSAGPSAVVVLPSFTECMSFALYDVLQTDVDFVLSNIPAHKEALGLLREENLGEGGERNASLPLSSSASPPVSWRDSVEPPLRFFSLQKESLADLLAERMKKGALLRAPLSSSPALPSHPSSQQSPPDSAATHSTEQQLHQTAEAEGGTSAAAVPELGEVVRLWKAWHLQRMGKRPEDETGGKAVERNVTHFTVAVLFCRQTDITRLPDAARSVTAAAQRMSEENARLQLPDISVRLLLLSLCPASVPCVKAETTACRAVSAESQSENMRSNLKGGEGSEPGSRFSGNLKFSCDCLAVSARADASSDVLFEARKLAFASLQADSELLTFLRASEEMDARALSMYRTAAERNPEVSALTSFLDMEVDTKGDEGGRIERRLFLGPAPELFPFVNALGGFNGCYRREAVSLFSEKSALGCDEWEAHAAAALRGQLALVPARGAVERAVGDGRQESSVQVEGLFPFRREEKDRCYVRGNWSSCTLPSFCSFIMKGGGRAVGVAMKKRVSMLTPKRKALSKMQSAGLGADSLSEPSERESEKNGGRYVPMSIALGESRGIRGMHKEKRHSSIFNVGFYFSLEEFNSLSLPEREYWLDEWVGLVNRQLTILLFLVVAASAVVSLSSLIIDWIHAVSWNYLSLFPDSSENGFFEDAVEHLRRPGNYSSPQSVASGDNLGGGADSLNPYKVQKALREFGPDGDREEEEGEGGEEEDEAAQHRLGSAGSIEGVPLVPDSDTALPSPNARVPSQRSPFSAETLSRVSPSSAQRRQSPPSTGTERDKRGSAGSHGVDSVALDRVCSWALPLNAGGEGGGQEVKGVLREMTSHHPADAEEPQGRGGRRGRPDMTRAEEHGRSAPSCSSLPVSSVLSFSEMAESAERGEVRIESKKVFETGIEKQIFKKQNREHGGGFEEGGNELEVEEVLFQTRYSEESNGSVSLPRTSCRKLREESLQQNSLHSSPFSETPDRRSDNSSSRPAATDSEVSRQESPSSLRSMQEELSSQTEEEEEEGGEGGEGFQSIRPPYLSEYPQWRPDWVLATRGGRNRTQTPSAEERQAGGFSVRVIGPSCSGSGDSGPSPGPSSRVDLGGPPHASSSSSSSRLHENPSHTAGRQRGGVAEANEGTSPSRRRMQKPQRALPRVAPLGQRVRDRAVRTRGGMRTLTTREKLLMALKRFTWQGGGTSPSEEMEASSGRNEIDKKGVSILSVGPRGSGGRREGRFVSPTDLPDRFDNPHLTSSHIAGASVRSGDAQRSDRERSGDGRAVESGGGVRQREGREPDVSDFPRTEQGSGEIIIEIPQEPNSSSADRAEDPDETRGVSRPRSPLSRLLLGAGKKQGRGPGSSGVGLNHSGRAAGDSV</sequence>
<feature type="compositionally biased region" description="Polar residues" evidence="1">
    <location>
        <begin position="1018"/>
        <end position="1027"/>
    </location>
</feature>
<feature type="compositionally biased region" description="Basic and acidic residues" evidence="1">
    <location>
        <begin position="1603"/>
        <end position="1617"/>
    </location>
</feature>
<feature type="region of interest" description="Disordered" evidence="1">
    <location>
        <begin position="1050"/>
        <end position="1220"/>
    </location>
</feature>
<dbReference type="VEuPathDB" id="CryptoDB:Cvel_4346"/>
<proteinExistence type="predicted"/>
<feature type="compositionally biased region" description="Polar residues" evidence="1">
    <location>
        <begin position="1286"/>
        <end position="1295"/>
    </location>
</feature>
<feature type="compositionally biased region" description="Basic and acidic residues" evidence="1">
    <location>
        <begin position="1173"/>
        <end position="1185"/>
    </location>
</feature>
<dbReference type="SUPFAM" id="SSF53756">
    <property type="entry name" value="UDP-Glycosyltransferase/glycogen phosphorylase"/>
    <property type="match status" value="1"/>
</dbReference>
<feature type="compositionally biased region" description="Basic and acidic residues" evidence="1">
    <location>
        <begin position="1251"/>
        <end position="1264"/>
    </location>
</feature>
<feature type="region of interest" description="Disordered" evidence="1">
    <location>
        <begin position="414"/>
        <end position="433"/>
    </location>
</feature>
<feature type="region of interest" description="Disordered" evidence="1">
    <location>
        <begin position="621"/>
        <end position="642"/>
    </location>
</feature>
<name>A0A0G4G940_9ALVE</name>
<feature type="region of interest" description="Disordered" evidence="1">
    <location>
        <begin position="1017"/>
        <end position="1038"/>
    </location>
</feature>
<feature type="compositionally biased region" description="Low complexity" evidence="1">
    <location>
        <begin position="1210"/>
        <end position="1220"/>
    </location>
</feature>
<feature type="compositionally biased region" description="Low complexity" evidence="1">
    <location>
        <begin position="418"/>
        <end position="431"/>
    </location>
</feature>
<accession>A0A0G4G940</accession>
<gene>
    <name evidence="2" type="ORF">Cvel_4346</name>
</gene>
<protein>
    <submittedName>
        <fullName evidence="2">Uncharacterized protein</fullName>
    </submittedName>
</protein>
<feature type="compositionally biased region" description="Polar residues" evidence="1">
    <location>
        <begin position="492"/>
        <end position="501"/>
    </location>
</feature>
<feature type="region of interest" description="Disordered" evidence="1">
    <location>
        <begin position="1531"/>
        <end position="1712"/>
    </location>
</feature>
<feature type="compositionally biased region" description="Acidic residues" evidence="1">
    <location>
        <begin position="1358"/>
        <end position="1367"/>
    </location>
</feature>
<feature type="compositionally biased region" description="Basic and acidic residues" evidence="1">
    <location>
        <begin position="1625"/>
        <end position="1639"/>
    </location>
</feature>
<feature type="region of interest" description="Disordered" evidence="1">
    <location>
        <begin position="876"/>
        <end position="899"/>
    </location>
</feature>
<reference evidence="2" key="1">
    <citation type="submission" date="2014-11" db="EMBL/GenBank/DDBJ databases">
        <authorList>
            <person name="Otto D Thomas"/>
            <person name="Naeem Raeece"/>
        </authorList>
    </citation>
    <scope>NUCLEOTIDE SEQUENCE</scope>
</reference>
<feature type="compositionally biased region" description="Low complexity" evidence="1">
    <location>
        <begin position="502"/>
        <end position="512"/>
    </location>
</feature>
<feature type="compositionally biased region" description="Basic and acidic residues" evidence="1">
    <location>
        <begin position="890"/>
        <end position="899"/>
    </location>
</feature>
<organism evidence="2">
    <name type="scientific">Chromera velia CCMP2878</name>
    <dbReference type="NCBI Taxonomy" id="1169474"/>
    <lineage>
        <taxon>Eukaryota</taxon>
        <taxon>Sar</taxon>
        <taxon>Alveolata</taxon>
        <taxon>Colpodellida</taxon>
        <taxon>Chromeraceae</taxon>
        <taxon>Chromera</taxon>
    </lineage>
</organism>
<feature type="region of interest" description="Disordered" evidence="1">
    <location>
        <begin position="249"/>
        <end position="268"/>
    </location>
</feature>
<feature type="region of interest" description="Disordered" evidence="1">
    <location>
        <begin position="1251"/>
        <end position="1515"/>
    </location>
</feature>
<feature type="compositionally biased region" description="Low complexity" evidence="1">
    <location>
        <begin position="468"/>
        <end position="491"/>
    </location>
</feature>
<feature type="compositionally biased region" description="Low complexity" evidence="1">
    <location>
        <begin position="1114"/>
        <end position="1129"/>
    </location>
</feature>
<feature type="region of interest" description="Disordered" evidence="1">
    <location>
        <begin position="468"/>
        <end position="512"/>
    </location>
</feature>
<feature type="compositionally biased region" description="Polar residues" evidence="1">
    <location>
        <begin position="1341"/>
        <end position="1357"/>
    </location>
</feature>
<evidence type="ECO:0000313" key="2">
    <source>
        <dbReference type="EMBL" id="CEM25088.1"/>
    </source>
</evidence>
<feature type="compositionally biased region" description="Polar residues" evidence="1">
    <location>
        <begin position="622"/>
        <end position="631"/>
    </location>
</feature>
<feature type="compositionally biased region" description="Polar residues" evidence="1">
    <location>
        <begin position="1306"/>
        <end position="1317"/>
    </location>
</feature>
<dbReference type="EMBL" id="CDMZ01000981">
    <property type="protein sequence ID" value="CEM25088.1"/>
    <property type="molecule type" value="Genomic_DNA"/>
</dbReference>
<feature type="compositionally biased region" description="Acidic residues" evidence="1">
    <location>
        <begin position="1055"/>
        <end position="1069"/>
    </location>
</feature>